<protein>
    <submittedName>
        <fullName evidence="1">Uncharacterized protein</fullName>
    </submittedName>
</protein>
<dbReference type="RefSeq" id="XP_046071426.1">
    <property type="nucleotide sequence ID" value="XM_046214167.1"/>
</dbReference>
<organism evidence="1 2">
    <name type="scientific">Talaromyces proteolyticus</name>
    <dbReference type="NCBI Taxonomy" id="1131652"/>
    <lineage>
        <taxon>Eukaryota</taxon>
        <taxon>Fungi</taxon>
        <taxon>Dikarya</taxon>
        <taxon>Ascomycota</taxon>
        <taxon>Pezizomycotina</taxon>
        <taxon>Eurotiomycetes</taxon>
        <taxon>Eurotiomycetidae</taxon>
        <taxon>Eurotiales</taxon>
        <taxon>Trichocomaceae</taxon>
        <taxon>Talaromyces</taxon>
        <taxon>Talaromyces sect. Bacilispori</taxon>
    </lineage>
</organism>
<evidence type="ECO:0000313" key="1">
    <source>
        <dbReference type="EMBL" id="KAH8696490.1"/>
    </source>
</evidence>
<sequence>MITGQMIVDRGLYILQSYFKVTCKRPPDGEEPGWIKPVLDFRDNMVMTQSITSRISLKEMHDKMGVIQEITNLFDSSWKFSMAGYFAALIGKLPEIEHYERHDEHVFFLFFRSKELSGLSASIFVSMNDL</sequence>
<keyword evidence="2" id="KW-1185">Reference proteome</keyword>
<dbReference type="Proteomes" id="UP001201262">
    <property type="component" value="Unassembled WGS sequence"/>
</dbReference>
<comment type="caution">
    <text evidence="1">The sequence shown here is derived from an EMBL/GenBank/DDBJ whole genome shotgun (WGS) entry which is preliminary data.</text>
</comment>
<dbReference type="AlphaFoldDB" id="A0AAD4KPR7"/>
<gene>
    <name evidence="1" type="ORF">BGW36DRAFT_360322</name>
</gene>
<name>A0AAD4KPR7_9EURO</name>
<accession>A0AAD4KPR7</accession>
<reference evidence="1" key="1">
    <citation type="submission" date="2021-12" db="EMBL/GenBank/DDBJ databases">
        <title>Convergent genome expansion in fungi linked to evolution of root-endophyte symbiosis.</title>
        <authorList>
            <consortium name="DOE Joint Genome Institute"/>
            <person name="Ke Y.-H."/>
            <person name="Bonito G."/>
            <person name="Liao H.-L."/>
            <person name="Looney B."/>
            <person name="Rojas-Flechas A."/>
            <person name="Nash J."/>
            <person name="Hameed K."/>
            <person name="Schadt C."/>
            <person name="Martin F."/>
            <person name="Crous P.W."/>
            <person name="Miettinen O."/>
            <person name="Magnuson J.K."/>
            <person name="Labbe J."/>
            <person name="Jacobson D."/>
            <person name="Doktycz M.J."/>
            <person name="Veneault-Fourrey C."/>
            <person name="Kuo A."/>
            <person name="Mondo S."/>
            <person name="Calhoun S."/>
            <person name="Riley R."/>
            <person name="Ohm R."/>
            <person name="LaButti K."/>
            <person name="Andreopoulos B."/>
            <person name="Pangilinan J."/>
            <person name="Nolan M."/>
            <person name="Tritt A."/>
            <person name="Clum A."/>
            <person name="Lipzen A."/>
            <person name="Daum C."/>
            <person name="Barry K."/>
            <person name="Grigoriev I.V."/>
            <person name="Vilgalys R."/>
        </authorList>
    </citation>
    <scope>NUCLEOTIDE SEQUENCE</scope>
    <source>
        <strain evidence="1">PMI_201</strain>
    </source>
</reference>
<evidence type="ECO:0000313" key="2">
    <source>
        <dbReference type="Proteomes" id="UP001201262"/>
    </source>
</evidence>
<dbReference type="EMBL" id="JAJTJA010000007">
    <property type="protein sequence ID" value="KAH8696490.1"/>
    <property type="molecule type" value="Genomic_DNA"/>
</dbReference>
<proteinExistence type="predicted"/>
<dbReference type="GeneID" id="70244454"/>